<evidence type="ECO:0000256" key="10">
    <source>
        <dbReference type="ARBA" id="ARBA00022805"/>
    </source>
</evidence>
<keyword evidence="4" id="KW-0150">Chloroplast</keyword>
<organism evidence="19 20">
    <name type="scientific">Coprinopsis marcescibilis</name>
    <name type="common">Agaric fungus</name>
    <name type="synonym">Psathyrella marcescibilis</name>
    <dbReference type="NCBI Taxonomy" id="230819"/>
    <lineage>
        <taxon>Eukaryota</taxon>
        <taxon>Fungi</taxon>
        <taxon>Dikarya</taxon>
        <taxon>Basidiomycota</taxon>
        <taxon>Agaricomycotina</taxon>
        <taxon>Agaricomycetes</taxon>
        <taxon>Agaricomycetidae</taxon>
        <taxon>Agaricales</taxon>
        <taxon>Agaricineae</taxon>
        <taxon>Psathyrellaceae</taxon>
        <taxon>Coprinopsis</taxon>
    </lineage>
</organism>
<gene>
    <name evidence="19" type="ORF">FA15DRAFT_642257</name>
</gene>
<feature type="region of interest" description="Disordered" evidence="17">
    <location>
        <begin position="43"/>
        <end position="77"/>
    </location>
</feature>
<evidence type="ECO:0000256" key="2">
    <source>
        <dbReference type="ARBA" id="ARBA00004167"/>
    </source>
</evidence>
<evidence type="ECO:0000256" key="13">
    <source>
        <dbReference type="ARBA" id="ARBA00022989"/>
    </source>
</evidence>
<keyword evidence="3" id="KW-0813">Transport</keyword>
<keyword evidence="10" id="KW-1002">Plastid outer membrane</keyword>
<keyword evidence="14" id="KW-0342">GTP-binding</keyword>
<comment type="subcellular location">
    <subcellularLocation>
        <location evidence="2">Membrane</location>
        <topology evidence="2">Single-pass membrane protein</topology>
    </subcellularLocation>
    <subcellularLocation>
        <location evidence="16">Plastid</location>
        <location evidence="16">Chloroplast outer membrane</location>
    </subcellularLocation>
</comment>
<evidence type="ECO:0000256" key="16">
    <source>
        <dbReference type="ARBA" id="ARBA00024013"/>
    </source>
</evidence>
<comment type="cofactor">
    <cofactor evidence="1">
        <name>Mg(2+)</name>
        <dbReference type="ChEBI" id="CHEBI:18420"/>
    </cofactor>
</comment>
<reference evidence="19 20" key="1">
    <citation type="journal article" date="2019" name="Nat. Ecol. Evol.">
        <title>Megaphylogeny resolves global patterns of mushroom evolution.</title>
        <authorList>
            <person name="Varga T."/>
            <person name="Krizsan K."/>
            <person name="Foldi C."/>
            <person name="Dima B."/>
            <person name="Sanchez-Garcia M."/>
            <person name="Sanchez-Ramirez S."/>
            <person name="Szollosi G.J."/>
            <person name="Szarkandi J.G."/>
            <person name="Papp V."/>
            <person name="Albert L."/>
            <person name="Andreopoulos W."/>
            <person name="Angelini C."/>
            <person name="Antonin V."/>
            <person name="Barry K.W."/>
            <person name="Bougher N.L."/>
            <person name="Buchanan P."/>
            <person name="Buyck B."/>
            <person name="Bense V."/>
            <person name="Catcheside P."/>
            <person name="Chovatia M."/>
            <person name="Cooper J."/>
            <person name="Damon W."/>
            <person name="Desjardin D."/>
            <person name="Finy P."/>
            <person name="Geml J."/>
            <person name="Haridas S."/>
            <person name="Hughes K."/>
            <person name="Justo A."/>
            <person name="Karasinski D."/>
            <person name="Kautmanova I."/>
            <person name="Kiss B."/>
            <person name="Kocsube S."/>
            <person name="Kotiranta H."/>
            <person name="LaButti K.M."/>
            <person name="Lechner B.E."/>
            <person name="Liimatainen K."/>
            <person name="Lipzen A."/>
            <person name="Lukacs Z."/>
            <person name="Mihaltcheva S."/>
            <person name="Morgado L.N."/>
            <person name="Niskanen T."/>
            <person name="Noordeloos M.E."/>
            <person name="Ohm R.A."/>
            <person name="Ortiz-Santana B."/>
            <person name="Ovrebo C."/>
            <person name="Racz N."/>
            <person name="Riley R."/>
            <person name="Savchenko A."/>
            <person name="Shiryaev A."/>
            <person name="Soop K."/>
            <person name="Spirin V."/>
            <person name="Szebenyi C."/>
            <person name="Tomsovsky M."/>
            <person name="Tulloss R.E."/>
            <person name="Uehling J."/>
            <person name="Grigoriev I.V."/>
            <person name="Vagvolgyi C."/>
            <person name="Papp T."/>
            <person name="Martin F.M."/>
            <person name="Miettinen O."/>
            <person name="Hibbett D.S."/>
            <person name="Nagy L.G."/>
        </authorList>
    </citation>
    <scope>NUCLEOTIDE SEQUENCE [LARGE SCALE GENOMIC DNA]</scope>
    <source>
        <strain evidence="19 20">CBS 121175</strain>
    </source>
</reference>
<evidence type="ECO:0000256" key="15">
    <source>
        <dbReference type="ARBA" id="ARBA00023136"/>
    </source>
</evidence>
<evidence type="ECO:0000256" key="11">
    <source>
        <dbReference type="ARBA" id="ARBA00022842"/>
    </source>
</evidence>
<evidence type="ECO:0000256" key="6">
    <source>
        <dbReference type="ARBA" id="ARBA00022692"/>
    </source>
</evidence>
<feature type="region of interest" description="Disordered" evidence="17">
    <location>
        <begin position="1"/>
        <end position="20"/>
    </location>
</feature>
<evidence type="ECO:0000313" key="19">
    <source>
        <dbReference type="EMBL" id="TFK23615.1"/>
    </source>
</evidence>
<keyword evidence="13" id="KW-1133">Transmembrane helix</keyword>
<dbReference type="GO" id="GO:0016020">
    <property type="term" value="C:membrane"/>
    <property type="evidence" value="ECO:0007669"/>
    <property type="project" value="UniProtKB-SubCell"/>
</dbReference>
<evidence type="ECO:0000256" key="5">
    <source>
        <dbReference type="ARBA" id="ARBA00022640"/>
    </source>
</evidence>
<accession>A0A5C3KTU5</accession>
<dbReference type="Gene3D" id="3.40.50.300">
    <property type="entry name" value="P-loop containing nucleotide triphosphate hydrolases"/>
    <property type="match status" value="1"/>
</dbReference>
<dbReference type="InterPro" id="IPR027417">
    <property type="entry name" value="P-loop_NTPase"/>
</dbReference>
<evidence type="ECO:0000256" key="12">
    <source>
        <dbReference type="ARBA" id="ARBA00022927"/>
    </source>
</evidence>
<evidence type="ECO:0000313" key="20">
    <source>
        <dbReference type="Proteomes" id="UP000307440"/>
    </source>
</evidence>
<sequence>MPVATQHPVDPLRAYQHGPSFPKATVSHSYDDFDSDFVNIDTPAVGNANPTGKKASGRTAPAPAHTNHTSAPGKRAEEDNEVIIAVMGPTGSGKTTFINTASGSEFRIGRGLKSCTNIVQIATPFMLDGRNVILIDTPGFDDTTKSDTEILRMISAFLATTYEGGKKLAGVIYVHRISDFRMGGIDTRNFKMFRQLCGDTTLKNVVIVTNMWGQVGLDVAEAREKELATEDIFFKPVLDKGGKMMRHDATAESARDILRDIIKNKPLVLQIQREIVDENKDILQTAAGEELNKDLLEQLRKHEEEMAKMEMDMKEAIREKDEETRKEIEQSQRKLQAEMDRVREESEQLSSRFQDEKDRMDEKMNTMREDYRKEQKAAADKYKLQTASLEEKLKGAASKADAETLALKKELQDLRNRPPPSLGFFSMIGRAVDKIFGM</sequence>
<evidence type="ECO:0000256" key="9">
    <source>
        <dbReference type="ARBA" id="ARBA00022801"/>
    </source>
</evidence>
<protein>
    <submittedName>
        <fullName evidence="19">P-loop containing nucleoside triphosphate hydrolase protein</fullName>
    </submittedName>
</protein>
<evidence type="ECO:0000259" key="18">
    <source>
        <dbReference type="Pfam" id="PF04548"/>
    </source>
</evidence>
<keyword evidence="11" id="KW-0460">Magnesium</keyword>
<dbReference type="GO" id="GO:0005525">
    <property type="term" value="F:GTP binding"/>
    <property type="evidence" value="ECO:0007669"/>
    <property type="project" value="UniProtKB-KW"/>
</dbReference>
<dbReference type="SUPFAM" id="SSF52540">
    <property type="entry name" value="P-loop containing nucleoside triphosphate hydrolases"/>
    <property type="match status" value="1"/>
</dbReference>
<dbReference type="AlphaFoldDB" id="A0A5C3KTU5"/>
<evidence type="ECO:0000256" key="17">
    <source>
        <dbReference type="SAM" id="MobiDB-lite"/>
    </source>
</evidence>
<evidence type="ECO:0000256" key="3">
    <source>
        <dbReference type="ARBA" id="ARBA00022448"/>
    </source>
</evidence>
<evidence type="ECO:0000256" key="14">
    <source>
        <dbReference type="ARBA" id="ARBA00023134"/>
    </source>
</evidence>
<keyword evidence="12" id="KW-0653">Protein transport</keyword>
<name>A0A5C3KTU5_COPMA</name>
<dbReference type="OrthoDB" id="8954335at2759"/>
<dbReference type="STRING" id="230819.A0A5C3KTU5"/>
<keyword evidence="15" id="KW-0472">Membrane</keyword>
<evidence type="ECO:0000256" key="4">
    <source>
        <dbReference type="ARBA" id="ARBA00022528"/>
    </source>
</evidence>
<dbReference type="GO" id="GO:0046872">
    <property type="term" value="F:metal ion binding"/>
    <property type="evidence" value="ECO:0007669"/>
    <property type="project" value="UniProtKB-KW"/>
</dbReference>
<dbReference type="InterPro" id="IPR045058">
    <property type="entry name" value="GIMA/IAN/Toc"/>
</dbReference>
<dbReference type="EMBL" id="ML210215">
    <property type="protein sequence ID" value="TFK23615.1"/>
    <property type="molecule type" value="Genomic_DNA"/>
</dbReference>
<proteinExistence type="predicted"/>
<keyword evidence="20" id="KW-1185">Reference proteome</keyword>
<dbReference type="GO" id="GO:0015031">
    <property type="term" value="P:protein transport"/>
    <property type="evidence" value="ECO:0007669"/>
    <property type="project" value="UniProtKB-KW"/>
</dbReference>
<feature type="region of interest" description="Disordered" evidence="17">
    <location>
        <begin position="318"/>
        <end position="357"/>
    </location>
</feature>
<keyword evidence="9 19" id="KW-0378">Hydrolase</keyword>
<dbReference type="PANTHER" id="PTHR10903:SF135">
    <property type="entry name" value="TRANSLOCASE OF CHLOROPLAST 120, CHLOROPLASTIC-RELATED"/>
    <property type="match status" value="1"/>
</dbReference>
<evidence type="ECO:0000256" key="1">
    <source>
        <dbReference type="ARBA" id="ARBA00001946"/>
    </source>
</evidence>
<feature type="domain" description="AIG1-type G" evidence="18">
    <location>
        <begin position="84"/>
        <end position="208"/>
    </location>
</feature>
<dbReference type="Pfam" id="PF04548">
    <property type="entry name" value="AIG1"/>
    <property type="match status" value="1"/>
</dbReference>
<evidence type="ECO:0000256" key="7">
    <source>
        <dbReference type="ARBA" id="ARBA00022723"/>
    </source>
</evidence>
<keyword evidence="5" id="KW-0934">Plastid</keyword>
<dbReference type="PANTHER" id="PTHR10903">
    <property type="entry name" value="GTPASE, IMAP FAMILY MEMBER-RELATED"/>
    <property type="match status" value="1"/>
</dbReference>
<keyword evidence="7" id="KW-0479">Metal-binding</keyword>
<dbReference type="CDD" id="cd00882">
    <property type="entry name" value="Ras_like_GTPase"/>
    <property type="match status" value="1"/>
</dbReference>
<keyword evidence="8" id="KW-0547">Nucleotide-binding</keyword>
<evidence type="ECO:0000256" key="8">
    <source>
        <dbReference type="ARBA" id="ARBA00022741"/>
    </source>
</evidence>
<feature type="compositionally biased region" description="Basic and acidic residues" evidence="17">
    <location>
        <begin position="318"/>
        <end position="346"/>
    </location>
</feature>
<dbReference type="Proteomes" id="UP000307440">
    <property type="component" value="Unassembled WGS sequence"/>
</dbReference>
<dbReference type="InterPro" id="IPR006703">
    <property type="entry name" value="G_AIG1"/>
</dbReference>
<dbReference type="GO" id="GO:0016787">
    <property type="term" value="F:hydrolase activity"/>
    <property type="evidence" value="ECO:0007669"/>
    <property type="project" value="UniProtKB-KW"/>
</dbReference>
<keyword evidence="6" id="KW-0812">Transmembrane</keyword>